<evidence type="ECO:0000256" key="2">
    <source>
        <dbReference type="ARBA" id="ARBA00000565"/>
    </source>
</evidence>
<evidence type="ECO:0000256" key="4">
    <source>
        <dbReference type="ARBA" id="ARBA00009879"/>
    </source>
</evidence>
<dbReference type="InterPro" id="IPR013749">
    <property type="entry name" value="PM/HMP-P_kinase-1"/>
</dbReference>
<feature type="domain" description="Pyridoxamine kinase/Phosphomethylpyrimidine kinase" evidence="12">
    <location>
        <begin position="13"/>
        <end position="258"/>
    </location>
</feature>
<organism evidence="13 14">
    <name type="scientific">Paenibacillus phytorum</name>
    <dbReference type="NCBI Taxonomy" id="2654977"/>
    <lineage>
        <taxon>Bacteria</taxon>
        <taxon>Bacillati</taxon>
        <taxon>Bacillota</taxon>
        <taxon>Bacilli</taxon>
        <taxon>Bacillales</taxon>
        <taxon>Paenibacillaceae</taxon>
        <taxon>Paenibacillus</taxon>
    </lineage>
</organism>
<evidence type="ECO:0000256" key="9">
    <source>
        <dbReference type="ARBA" id="ARBA00037917"/>
    </source>
</evidence>
<dbReference type="EMBL" id="WHOA01000249">
    <property type="protein sequence ID" value="NOU76935.1"/>
    <property type="molecule type" value="Genomic_DNA"/>
</dbReference>
<evidence type="ECO:0000256" key="5">
    <source>
        <dbReference type="ARBA" id="ARBA00012135"/>
    </source>
</evidence>
<keyword evidence="13" id="KW-0418">Kinase</keyword>
<evidence type="ECO:0000256" key="3">
    <source>
        <dbReference type="ARBA" id="ARBA00004769"/>
    </source>
</evidence>
<dbReference type="Proteomes" id="UP000616779">
    <property type="component" value="Unassembled WGS sequence"/>
</dbReference>
<evidence type="ECO:0000256" key="7">
    <source>
        <dbReference type="ARBA" id="ARBA00019161"/>
    </source>
</evidence>
<dbReference type="EC" id="2.7.1.49" evidence="5"/>
<evidence type="ECO:0000256" key="8">
    <source>
        <dbReference type="ARBA" id="ARBA00022977"/>
    </source>
</evidence>
<comment type="caution">
    <text evidence="13">The sequence shown here is derived from an EMBL/GenBank/DDBJ whole genome shotgun (WGS) entry which is preliminary data.</text>
</comment>
<evidence type="ECO:0000256" key="6">
    <source>
        <dbReference type="ARBA" id="ARBA00012963"/>
    </source>
</evidence>
<dbReference type="InterPro" id="IPR029056">
    <property type="entry name" value="Ribokinase-like"/>
</dbReference>
<proteinExistence type="inferred from homology"/>
<reference evidence="13 14" key="1">
    <citation type="submission" date="2019-10" db="EMBL/GenBank/DDBJ databases">
        <title>Description of Paenibacillus terrestris sp. nov.</title>
        <authorList>
            <person name="Carlier A."/>
            <person name="Qi S."/>
        </authorList>
    </citation>
    <scope>NUCLEOTIDE SEQUENCE [LARGE SCALE GENOMIC DNA]</scope>
    <source>
        <strain evidence="13 14">LMG 31458</strain>
    </source>
</reference>
<sequence length="317" mass="33653">MSVYKALTIAGSDSGGGAGIQADLKTFQELGVYGMSVITAVTAQNTLGVQGVYPMSAEAIEQQLASIGEDLPPNALKTGMLFSGDIIRIVATAIQTYKWQRVVVDPVMIAKGGASLLQQEAVEAMIHSLLPLADVVTPNIPEAEALSGMQITDSESRQQAAKRIHLYGCKNVMIKGGHDVNTEHATDLLYDGKTFTEFSSRRLVTKHTHGTGCTFAAAVTSGLAQGLTTKEAIQLAKRFIQAAIAEPLHIGSGHGPTNHWAYQRGVRASITRTVANELDRTSVGGQLKSDRAVDAEANAAGLDDIFVNEDVLIRGVR</sequence>
<evidence type="ECO:0000256" key="10">
    <source>
        <dbReference type="ARBA" id="ARBA00042102"/>
    </source>
</evidence>
<dbReference type="NCBIfam" id="TIGR00097">
    <property type="entry name" value="HMP-P_kinase"/>
    <property type="match status" value="1"/>
</dbReference>
<evidence type="ECO:0000256" key="1">
    <source>
        <dbReference type="ARBA" id="ARBA00000151"/>
    </source>
</evidence>
<dbReference type="InterPro" id="IPR004399">
    <property type="entry name" value="HMP/HMP-P_kinase_dom"/>
</dbReference>
<evidence type="ECO:0000256" key="11">
    <source>
        <dbReference type="ARBA" id="ARBA00043176"/>
    </source>
</evidence>
<dbReference type="PANTHER" id="PTHR20858:SF17">
    <property type="entry name" value="HYDROXYMETHYLPYRIMIDINE_PHOSPHOMETHYLPYRIMIDINE KINASE THI20-RELATED"/>
    <property type="match status" value="1"/>
</dbReference>
<evidence type="ECO:0000313" key="14">
    <source>
        <dbReference type="Proteomes" id="UP000616779"/>
    </source>
</evidence>
<accession>A0ABX1Y7N4</accession>
<comment type="similarity">
    <text evidence="4">Belongs to the ThiD family.</text>
</comment>
<dbReference type="GO" id="GO:0008902">
    <property type="term" value="F:hydroxymethylpyrimidine kinase activity"/>
    <property type="evidence" value="ECO:0007669"/>
    <property type="project" value="UniProtKB-EC"/>
</dbReference>
<name>A0ABX1Y7N4_9BACL</name>
<keyword evidence="8" id="KW-0784">Thiamine biosynthesis</keyword>
<dbReference type="EC" id="2.7.4.7" evidence="6"/>
<comment type="catalytic activity">
    <reaction evidence="1">
        <text>4-amino-5-hydroxymethyl-2-methylpyrimidine + ATP = 4-amino-2-methyl-5-(phosphooxymethyl)pyrimidine + ADP + H(+)</text>
        <dbReference type="Rhea" id="RHEA:23096"/>
        <dbReference type="ChEBI" id="CHEBI:15378"/>
        <dbReference type="ChEBI" id="CHEBI:16892"/>
        <dbReference type="ChEBI" id="CHEBI:30616"/>
        <dbReference type="ChEBI" id="CHEBI:58354"/>
        <dbReference type="ChEBI" id="CHEBI:456216"/>
        <dbReference type="EC" id="2.7.1.49"/>
    </reaction>
</comment>
<dbReference type="PANTHER" id="PTHR20858">
    <property type="entry name" value="PHOSPHOMETHYLPYRIMIDINE KINASE"/>
    <property type="match status" value="1"/>
</dbReference>
<dbReference type="Pfam" id="PF08543">
    <property type="entry name" value="Phos_pyr_kin"/>
    <property type="match status" value="1"/>
</dbReference>
<comment type="catalytic activity">
    <reaction evidence="2">
        <text>4-amino-2-methyl-5-(phosphooxymethyl)pyrimidine + ATP = 4-amino-2-methyl-5-(diphosphooxymethyl)pyrimidine + ADP</text>
        <dbReference type="Rhea" id="RHEA:19893"/>
        <dbReference type="ChEBI" id="CHEBI:30616"/>
        <dbReference type="ChEBI" id="CHEBI:57841"/>
        <dbReference type="ChEBI" id="CHEBI:58354"/>
        <dbReference type="ChEBI" id="CHEBI:456216"/>
        <dbReference type="EC" id="2.7.4.7"/>
    </reaction>
</comment>
<evidence type="ECO:0000259" key="12">
    <source>
        <dbReference type="Pfam" id="PF08543"/>
    </source>
</evidence>
<dbReference type="GO" id="GO:0008972">
    <property type="term" value="F:phosphomethylpyrimidine kinase activity"/>
    <property type="evidence" value="ECO:0007669"/>
    <property type="project" value="UniProtKB-EC"/>
</dbReference>
<gene>
    <name evidence="13" type="primary">thiD</name>
    <name evidence="13" type="ORF">GC098_37190</name>
</gene>
<comment type="pathway">
    <text evidence="9">Cofactor biosynthesis; thiamine diphosphate biosynthesis; 4-amino-2-methyl-5-diphosphomethylpyrimidine from 5-amino-1-(5-phospho-D-ribosyl)imidazole: step 2/3.</text>
</comment>
<dbReference type="SUPFAM" id="SSF53613">
    <property type="entry name" value="Ribokinase-like"/>
    <property type="match status" value="1"/>
</dbReference>
<keyword evidence="13" id="KW-0808">Transferase</keyword>
<keyword evidence="14" id="KW-1185">Reference proteome</keyword>
<dbReference type="CDD" id="cd01169">
    <property type="entry name" value="HMPP_kinase"/>
    <property type="match status" value="1"/>
</dbReference>
<comment type="pathway">
    <text evidence="3">Cofactor biosynthesis; thiamine diphosphate biosynthesis; 4-amino-2-methyl-5-diphosphomethylpyrimidine from 5-amino-1-(5-phospho-D-ribosyl)imidazole: step 3/3.</text>
</comment>
<dbReference type="Gene3D" id="3.40.1190.20">
    <property type="match status" value="1"/>
</dbReference>
<protein>
    <recommendedName>
        <fullName evidence="7">Hydroxymethylpyrimidine/phosphomethylpyrimidine kinase</fullName>
        <ecNumber evidence="5">2.7.1.49</ecNumber>
        <ecNumber evidence="6">2.7.4.7</ecNumber>
    </recommendedName>
    <alternativeName>
        <fullName evidence="10">Hydroxymethylpyrimidine kinase</fullName>
    </alternativeName>
    <alternativeName>
        <fullName evidence="11">Hydroxymethylpyrimidine phosphate kinase</fullName>
    </alternativeName>
</protein>
<evidence type="ECO:0000313" key="13">
    <source>
        <dbReference type="EMBL" id="NOU76935.1"/>
    </source>
</evidence>